<protein>
    <submittedName>
        <fullName evidence="1">Prephenate decarboxylase</fullName>
    </submittedName>
</protein>
<sequence length="208" mass="22204">MQNINLAHVGSANVFTLGPQGTSSEAAARHLIGHMQQYSLCDEGSVWLSESYEGARDQLLAASDGLLLVANAYAHVNDFYMDNRLNLAAAFVFDTPLYGIASKKEAALPSDLVIATHPAPTPLIYQLLPEGFGIKEIVNRLSTSASALAVVNDEVHAALTTAKAADAYGLNFISATRPIRMLWSVFTRGTGPRLGLRANDAQHLAVAL</sequence>
<gene>
    <name evidence="1" type="primary">bacA</name>
    <name evidence="1" type="ORF">GCM10007860_22230</name>
</gene>
<name>A0ABQ6BYV5_9NEIS</name>
<evidence type="ECO:0000313" key="1">
    <source>
        <dbReference type="EMBL" id="GLS05073.1"/>
    </source>
</evidence>
<organism evidence="1 2">
    <name type="scientific">Chitiniphilus shinanonensis</name>
    <dbReference type="NCBI Taxonomy" id="553088"/>
    <lineage>
        <taxon>Bacteria</taxon>
        <taxon>Pseudomonadati</taxon>
        <taxon>Pseudomonadota</taxon>
        <taxon>Betaproteobacteria</taxon>
        <taxon>Neisseriales</taxon>
        <taxon>Chitinibacteraceae</taxon>
        <taxon>Chitiniphilus</taxon>
    </lineage>
</organism>
<proteinExistence type="predicted"/>
<dbReference type="Proteomes" id="UP001156836">
    <property type="component" value="Unassembled WGS sequence"/>
</dbReference>
<evidence type="ECO:0000313" key="2">
    <source>
        <dbReference type="Proteomes" id="UP001156836"/>
    </source>
</evidence>
<keyword evidence="2" id="KW-1185">Reference proteome</keyword>
<dbReference type="EMBL" id="BSOZ01000034">
    <property type="protein sequence ID" value="GLS05073.1"/>
    <property type="molecule type" value="Genomic_DNA"/>
</dbReference>
<dbReference type="RefSeq" id="WP_018746786.1">
    <property type="nucleotide sequence ID" value="NZ_BSOZ01000034.1"/>
</dbReference>
<comment type="caution">
    <text evidence="1">The sequence shown here is derived from an EMBL/GenBank/DDBJ whole genome shotgun (WGS) entry which is preliminary data.</text>
</comment>
<dbReference type="SUPFAM" id="SSF53850">
    <property type="entry name" value="Periplasmic binding protein-like II"/>
    <property type="match status" value="1"/>
</dbReference>
<accession>A0ABQ6BYV5</accession>
<reference evidence="2" key="1">
    <citation type="journal article" date="2019" name="Int. J. Syst. Evol. Microbiol.">
        <title>The Global Catalogue of Microorganisms (GCM) 10K type strain sequencing project: providing services to taxonomists for standard genome sequencing and annotation.</title>
        <authorList>
            <consortium name="The Broad Institute Genomics Platform"/>
            <consortium name="The Broad Institute Genome Sequencing Center for Infectious Disease"/>
            <person name="Wu L."/>
            <person name="Ma J."/>
        </authorList>
    </citation>
    <scope>NUCLEOTIDE SEQUENCE [LARGE SCALE GENOMIC DNA]</scope>
    <source>
        <strain evidence="2">NBRC 104970</strain>
    </source>
</reference>